<organism evidence="13 14">
    <name type="scientific">Bisgaardia hudsonensis</name>
    <dbReference type="NCBI Taxonomy" id="109472"/>
    <lineage>
        <taxon>Bacteria</taxon>
        <taxon>Pseudomonadati</taxon>
        <taxon>Pseudomonadota</taxon>
        <taxon>Gammaproteobacteria</taxon>
        <taxon>Pasteurellales</taxon>
        <taxon>Pasteurellaceae</taxon>
        <taxon>Bisgaardia</taxon>
    </lineage>
</organism>
<dbReference type="Pfam" id="PF13609">
    <property type="entry name" value="Porin_4"/>
    <property type="match status" value="1"/>
</dbReference>
<name>A0A4R2N2Q2_9PAST</name>
<accession>A0A4R2N2Q2</accession>
<proteinExistence type="predicted"/>
<keyword evidence="7" id="KW-0626">Porin</keyword>
<evidence type="ECO:0000256" key="6">
    <source>
        <dbReference type="ARBA" id="ARBA00023065"/>
    </source>
</evidence>
<evidence type="ECO:0000256" key="7">
    <source>
        <dbReference type="ARBA" id="ARBA00023114"/>
    </source>
</evidence>
<dbReference type="PANTHER" id="PTHR34501">
    <property type="entry name" value="PROTEIN YDDL-RELATED"/>
    <property type="match status" value="1"/>
</dbReference>
<keyword evidence="9" id="KW-0998">Cell outer membrane</keyword>
<sequence length="359" mass="39344">MKKTLVALTVAAFAATAANAAVVYNQDGTKVEVSGSARVALGKFGKDQRADLRNDGSRLIFKAEHELGNGLKALAGYELRFKGGVDSDNDTPDTKDDDESSNTFGSPETNKLYAGLAYDAVGTLTFGKQATTADDVSLSDFAYIWGGNNNLVDADNKVVKFKSAEWSGFSFGTDYLFGDSSKQRTAMGATELKLKYGYGVSLFYTRDLAEDLALNLAAGYGVYRFDNETTTNTVAKDTSWRTSAQIVYGPASFGVEYGQTGHKENDVKTQTDRSLLVGASYQVIEPSKVYLQWQRNQTKFDQSPVDNKETENVYIVGADYKFTKNVVTFVEYARSTTKVEGVDNKEKENKYAAGLRVYF</sequence>
<evidence type="ECO:0000256" key="1">
    <source>
        <dbReference type="ARBA" id="ARBA00004571"/>
    </source>
</evidence>
<evidence type="ECO:0000256" key="5">
    <source>
        <dbReference type="ARBA" id="ARBA00022729"/>
    </source>
</evidence>
<feature type="region of interest" description="Disordered" evidence="10">
    <location>
        <begin position="85"/>
        <end position="108"/>
    </location>
</feature>
<dbReference type="CDD" id="cd00342">
    <property type="entry name" value="gram_neg_porins"/>
    <property type="match status" value="1"/>
</dbReference>
<feature type="compositionally biased region" description="Acidic residues" evidence="10">
    <location>
        <begin position="87"/>
        <end position="100"/>
    </location>
</feature>
<dbReference type="InterPro" id="IPR023614">
    <property type="entry name" value="Porin_dom_sf"/>
</dbReference>
<dbReference type="SUPFAM" id="SSF56935">
    <property type="entry name" value="Porins"/>
    <property type="match status" value="1"/>
</dbReference>
<dbReference type="PANTHER" id="PTHR34501:SF2">
    <property type="entry name" value="OUTER MEMBRANE PORIN F-RELATED"/>
    <property type="match status" value="1"/>
</dbReference>
<dbReference type="GO" id="GO:0046930">
    <property type="term" value="C:pore complex"/>
    <property type="evidence" value="ECO:0007669"/>
    <property type="project" value="UniProtKB-KW"/>
</dbReference>
<evidence type="ECO:0000259" key="12">
    <source>
        <dbReference type="Pfam" id="PF13609"/>
    </source>
</evidence>
<dbReference type="EMBL" id="SLXI01000001">
    <property type="protein sequence ID" value="TCP14107.1"/>
    <property type="molecule type" value="Genomic_DNA"/>
</dbReference>
<dbReference type="GO" id="GO:0006811">
    <property type="term" value="P:monoatomic ion transport"/>
    <property type="evidence" value="ECO:0007669"/>
    <property type="project" value="UniProtKB-KW"/>
</dbReference>
<comment type="caution">
    <text evidence="13">The sequence shown here is derived from an EMBL/GenBank/DDBJ whole genome shotgun (WGS) entry which is preliminary data.</text>
</comment>
<keyword evidence="5 11" id="KW-0732">Signal</keyword>
<dbReference type="InterPro" id="IPR033900">
    <property type="entry name" value="Gram_neg_porin_domain"/>
</dbReference>
<evidence type="ECO:0000256" key="2">
    <source>
        <dbReference type="ARBA" id="ARBA00022448"/>
    </source>
</evidence>
<evidence type="ECO:0000256" key="3">
    <source>
        <dbReference type="ARBA" id="ARBA00022452"/>
    </source>
</evidence>
<feature type="chain" id="PRO_5020704218" evidence="11">
    <location>
        <begin position="21"/>
        <end position="359"/>
    </location>
</feature>
<evidence type="ECO:0000313" key="13">
    <source>
        <dbReference type="EMBL" id="TCP14107.1"/>
    </source>
</evidence>
<keyword evidence="6" id="KW-0406">Ion transport</keyword>
<dbReference type="AlphaFoldDB" id="A0A4R2N2Q2"/>
<dbReference type="GO" id="GO:0009279">
    <property type="term" value="C:cell outer membrane"/>
    <property type="evidence" value="ECO:0007669"/>
    <property type="project" value="UniProtKB-SubCell"/>
</dbReference>
<feature type="signal peptide" evidence="11">
    <location>
        <begin position="1"/>
        <end position="20"/>
    </location>
</feature>
<dbReference type="InterPro" id="IPR050298">
    <property type="entry name" value="Gram-neg_bact_OMP"/>
</dbReference>
<protein>
    <submittedName>
        <fullName evidence="13">Putative porin</fullName>
    </submittedName>
</protein>
<evidence type="ECO:0000256" key="9">
    <source>
        <dbReference type="ARBA" id="ARBA00023237"/>
    </source>
</evidence>
<keyword evidence="2" id="KW-0813">Transport</keyword>
<evidence type="ECO:0000256" key="10">
    <source>
        <dbReference type="SAM" id="MobiDB-lite"/>
    </source>
</evidence>
<evidence type="ECO:0000256" key="11">
    <source>
        <dbReference type="SAM" id="SignalP"/>
    </source>
</evidence>
<reference evidence="13 14" key="1">
    <citation type="submission" date="2019-03" db="EMBL/GenBank/DDBJ databases">
        <title>Genomic Encyclopedia of Type Strains, Phase IV (KMG-IV): sequencing the most valuable type-strain genomes for metagenomic binning, comparative biology and taxonomic classification.</title>
        <authorList>
            <person name="Goeker M."/>
        </authorList>
    </citation>
    <scope>NUCLEOTIDE SEQUENCE [LARGE SCALE GENOMIC DNA]</scope>
    <source>
        <strain evidence="13 14">DSM 28231</strain>
    </source>
</reference>
<keyword evidence="4" id="KW-0812">Transmembrane</keyword>
<comment type="subcellular location">
    <subcellularLocation>
        <location evidence="1">Cell outer membrane</location>
        <topology evidence="1">Multi-pass membrane protein</topology>
    </subcellularLocation>
</comment>
<keyword evidence="14" id="KW-1185">Reference proteome</keyword>
<evidence type="ECO:0000313" key="14">
    <source>
        <dbReference type="Proteomes" id="UP000294841"/>
    </source>
</evidence>
<feature type="domain" description="Porin" evidence="12">
    <location>
        <begin position="7"/>
        <end position="338"/>
    </location>
</feature>
<dbReference type="Gene3D" id="2.40.160.10">
    <property type="entry name" value="Porin"/>
    <property type="match status" value="1"/>
</dbReference>
<dbReference type="RefSeq" id="WP_132021710.1">
    <property type="nucleotide sequence ID" value="NZ_CP016605.1"/>
</dbReference>
<dbReference type="Proteomes" id="UP000294841">
    <property type="component" value="Unassembled WGS sequence"/>
</dbReference>
<keyword evidence="8" id="KW-0472">Membrane</keyword>
<dbReference type="GO" id="GO:0015288">
    <property type="term" value="F:porin activity"/>
    <property type="evidence" value="ECO:0007669"/>
    <property type="project" value="UniProtKB-KW"/>
</dbReference>
<dbReference type="OrthoDB" id="784582at2"/>
<evidence type="ECO:0000256" key="4">
    <source>
        <dbReference type="ARBA" id="ARBA00022692"/>
    </source>
</evidence>
<gene>
    <name evidence="13" type="ORF">EV697_101236</name>
</gene>
<evidence type="ECO:0000256" key="8">
    <source>
        <dbReference type="ARBA" id="ARBA00023136"/>
    </source>
</evidence>
<keyword evidence="3" id="KW-1134">Transmembrane beta strand</keyword>